<dbReference type="InterPro" id="IPR001763">
    <property type="entry name" value="Rhodanese-like_dom"/>
</dbReference>
<dbReference type="Pfam" id="PF00581">
    <property type="entry name" value="Rhodanese"/>
    <property type="match status" value="1"/>
</dbReference>
<dbReference type="InterPro" id="IPR050503">
    <property type="entry name" value="cAMP-dep_PK_reg_su-like"/>
</dbReference>
<dbReference type="InterPro" id="IPR000595">
    <property type="entry name" value="cNMP-bd_dom"/>
</dbReference>
<evidence type="ECO:0000259" key="2">
    <source>
        <dbReference type="PROSITE" id="PS50206"/>
    </source>
</evidence>
<dbReference type="STRING" id="247633.GP2143_04685"/>
<dbReference type="Gene3D" id="2.60.120.10">
    <property type="entry name" value="Jelly Rolls"/>
    <property type="match status" value="2"/>
</dbReference>
<organism evidence="3 4">
    <name type="scientific">marine gamma proteobacterium HTCC2143</name>
    <dbReference type="NCBI Taxonomy" id="247633"/>
    <lineage>
        <taxon>Bacteria</taxon>
        <taxon>Pseudomonadati</taxon>
        <taxon>Pseudomonadota</taxon>
        <taxon>Gammaproteobacteria</taxon>
        <taxon>Cellvibrionales</taxon>
        <taxon>Spongiibacteraceae</taxon>
        <taxon>BD1-7 clade</taxon>
    </lineage>
</organism>
<dbReference type="Proteomes" id="UP000004931">
    <property type="component" value="Unassembled WGS sequence"/>
</dbReference>
<dbReference type="InterPro" id="IPR018490">
    <property type="entry name" value="cNMP-bd_dom_sf"/>
</dbReference>
<dbReference type="AlphaFoldDB" id="A0YAY7"/>
<dbReference type="InterPro" id="IPR014710">
    <property type="entry name" value="RmlC-like_jellyroll"/>
</dbReference>
<dbReference type="SMART" id="SM00450">
    <property type="entry name" value="RHOD"/>
    <property type="match status" value="1"/>
</dbReference>
<gene>
    <name evidence="3" type="ORF">GP2143_04685</name>
</gene>
<dbReference type="GO" id="GO:0005829">
    <property type="term" value="C:cytosol"/>
    <property type="evidence" value="ECO:0007669"/>
    <property type="project" value="TreeGrafter"/>
</dbReference>
<dbReference type="eggNOG" id="COG0664">
    <property type="taxonomic scope" value="Bacteria"/>
</dbReference>
<keyword evidence="3" id="KW-0418">Kinase</keyword>
<feature type="domain" description="Rhodanese" evidence="2">
    <location>
        <begin position="282"/>
        <end position="361"/>
    </location>
</feature>
<dbReference type="Pfam" id="PF00027">
    <property type="entry name" value="cNMP_binding"/>
    <property type="match status" value="2"/>
</dbReference>
<name>A0YAY7_9GAMM</name>
<dbReference type="CDD" id="cd00038">
    <property type="entry name" value="CAP_ED"/>
    <property type="match status" value="2"/>
</dbReference>
<dbReference type="eggNOG" id="COG0607">
    <property type="taxonomic scope" value="Bacteria"/>
</dbReference>
<dbReference type="OrthoDB" id="9814704at2"/>
<dbReference type="PROSITE" id="PS50042">
    <property type="entry name" value="CNMP_BINDING_3"/>
    <property type="match status" value="1"/>
</dbReference>
<evidence type="ECO:0000313" key="4">
    <source>
        <dbReference type="Proteomes" id="UP000004931"/>
    </source>
</evidence>
<protein>
    <submittedName>
        <fullName evidence="3">cAMP-binding protein-catabolite gene activator and regulatory subunit of cAMP-dependent protein kinase</fullName>
    </submittedName>
</protein>
<dbReference type="GO" id="GO:0016301">
    <property type="term" value="F:kinase activity"/>
    <property type="evidence" value="ECO:0007669"/>
    <property type="project" value="UniProtKB-KW"/>
</dbReference>
<accession>A0YAY7</accession>
<dbReference type="GO" id="GO:0005952">
    <property type="term" value="C:cAMP-dependent protein kinase complex"/>
    <property type="evidence" value="ECO:0007669"/>
    <property type="project" value="InterPro"/>
</dbReference>
<dbReference type="InterPro" id="IPR036873">
    <property type="entry name" value="Rhodanese-like_dom_sf"/>
</dbReference>
<dbReference type="PROSITE" id="PS50206">
    <property type="entry name" value="RHODANESE_3"/>
    <property type="match status" value="1"/>
</dbReference>
<sequence>MNTDSHNISDDIERHLLETLVPVNALTADHLQTLLRDQSIEAVCRGETLFAEGDSDNQTVYLLSGEISLVDGSGKSSVVRAEDPDNRFPLSNHQPRRHHATAFSDCTVVRFDADQLDAMLAWDQASRYIMLDIAAQRYFDEDSEWILTLLRSNLFYKVPPMNIRKILDKFSAHYASAGDTILRQGELGDCCYYIKEGVAGVYQAENEKSSPSLVAELDVGRCFGEDALVNDAPRNATITMHTNGVLMRLDKRDFFLLLKSAAVESVNLAQARQMVSQGAGWVDVRTQDEYDNGHCDGAINMSLDLLKLKSRMLGNTPYIIYCNSGRRSEAAASLLTQDGFNVNVLAGGIAAYSSADQAYFE</sequence>
<evidence type="ECO:0000313" key="3">
    <source>
        <dbReference type="EMBL" id="EAW31717.1"/>
    </source>
</evidence>
<proteinExistence type="predicted"/>
<evidence type="ECO:0000259" key="1">
    <source>
        <dbReference type="PROSITE" id="PS50042"/>
    </source>
</evidence>
<dbReference type="EMBL" id="AAVT01000002">
    <property type="protein sequence ID" value="EAW31717.1"/>
    <property type="molecule type" value="Genomic_DNA"/>
</dbReference>
<feature type="domain" description="Cyclic nucleotide-binding" evidence="1">
    <location>
        <begin position="154"/>
        <end position="258"/>
    </location>
</feature>
<dbReference type="Gene3D" id="3.40.250.10">
    <property type="entry name" value="Rhodanese-like domain"/>
    <property type="match status" value="1"/>
</dbReference>
<dbReference type="PANTHER" id="PTHR11635">
    <property type="entry name" value="CAMP-DEPENDENT PROTEIN KINASE REGULATORY CHAIN"/>
    <property type="match status" value="1"/>
</dbReference>
<keyword evidence="4" id="KW-1185">Reference proteome</keyword>
<dbReference type="SUPFAM" id="SSF52821">
    <property type="entry name" value="Rhodanese/Cell cycle control phosphatase"/>
    <property type="match status" value="1"/>
</dbReference>
<dbReference type="SMART" id="SM00100">
    <property type="entry name" value="cNMP"/>
    <property type="match status" value="2"/>
</dbReference>
<dbReference type="CDD" id="cd00158">
    <property type="entry name" value="RHOD"/>
    <property type="match status" value="1"/>
</dbReference>
<comment type="caution">
    <text evidence="3">The sequence shown here is derived from an EMBL/GenBank/DDBJ whole genome shotgun (WGS) entry which is preliminary data.</text>
</comment>
<dbReference type="PANTHER" id="PTHR11635:SF152">
    <property type="entry name" value="CAMP-DEPENDENT PROTEIN KINASE TYPE I REGULATORY SUBUNIT-RELATED"/>
    <property type="match status" value="1"/>
</dbReference>
<dbReference type="SUPFAM" id="SSF51206">
    <property type="entry name" value="cAMP-binding domain-like"/>
    <property type="match status" value="2"/>
</dbReference>
<reference evidence="3 4" key="1">
    <citation type="journal article" date="2010" name="J. Bacteriol.">
        <title>Genome sequence of the oligotrophic marine Gammaproteobacterium HTCC2143, isolated from the Oregon Coast.</title>
        <authorList>
            <person name="Oh H.M."/>
            <person name="Kang I."/>
            <person name="Ferriera S."/>
            <person name="Giovannoni S.J."/>
            <person name="Cho J.C."/>
        </authorList>
    </citation>
    <scope>NUCLEOTIDE SEQUENCE [LARGE SCALE GENOMIC DNA]</scope>
    <source>
        <strain evidence="3 4">HTCC2143</strain>
    </source>
</reference>
<keyword evidence="3" id="KW-0808">Transferase</keyword>